<proteinExistence type="predicted"/>
<protein>
    <recommendedName>
        <fullName evidence="1">Sulfotransferase domain-containing protein</fullName>
    </recommendedName>
</protein>
<dbReference type="Gene3D" id="3.40.50.300">
    <property type="entry name" value="P-loop containing nucleotide triphosphate hydrolases"/>
    <property type="match status" value="1"/>
</dbReference>
<sequence length="324" mass="38226">MNVFIQGMRRSGTTILFDIFWEDPAVDCYYEPLAAGKKQVLGGGSGMRASVDYFENIRHYRHRFMQQYSDPDLTTMEDFNYGAPGRPELEFEPDLPDYCKAYLRYLLEQSDHTVIKFTRMYCKVRVLREIDPDAKLIHIVRDPRAVVASYLFGKHQVRAHLFPNKKAFFTRKSEMIAWSSYAFSEYLLQTQEYAFLQGCEDFLRRLLLWKYTFRTTYETGKKDFGKNYLLLRHEDLQADPVQTVQQLYAFLERAVPPEVLDWAAKHVRPPQPPFAAQHPRWGEAFRTLEMAEDLNAAGYLECLALSRRKETFWQRTLRTLREGF</sequence>
<dbReference type="PANTHER" id="PTHR10704">
    <property type="entry name" value="CARBOHYDRATE SULFOTRANSFERASE"/>
    <property type="match status" value="1"/>
</dbReference>
<dbReference type="Pfam" id="PF00685">
    <property type="entry name" value="Sulfotransfer_1"/>
    <property type="match status" value="1"/>
</dbReference>
<dbReference type="InterPro" id="IPR027417">
    <property type="entry name" value="P-loop_NTPase"/>
</dbReference>
<evidence type="ECO:0000313" key="2">
    <source>
        <dbReference type="EMBL" id="MBD3325454.1"/>
    </source>
</evidence>
<gene>
    <name evidence="2" type="ORF">GF339_12760</name>
</gene>
<dbReference type="InterPro" id="IPR051135">
    <property type="entry name" value="Gal/GlcNAc/GalNAc_ST"/>
</dbReference>
<feature type="domain" description="Sulfotransferase" evidence="1">
    <location>
        <begin position="3"/>
        <end position="267"/>
    </location>
</feature>
<evidence type="ECO:0000313" key="3">
    <source>
        <dbReference type="Proteomes" id="UP000649604"/>
    </source>
</evidence>
<reference evidence="2" key="1">
    <citation type="submission" date="2019-11" db="EMBL/GenBank/DDBJ databases">
        <title>Microbial mats filling the niche in hypersaline microbial mats.</title>
        <authorList>
            <person name="Wong H.L."/>
            <person name="Macleod F.I."/>
            <person name="White R.A. III"/>
            <person name="Burns B.P."/>
        </authorList>
    </citation>
    <scope>NUCLEOTIDE SEQUENCE</scope>
    <source>
        <strain evidence="2">Rbin_158</strain>
    </source>
</reference>
<name>A0A9D5Q640_9BACT</name>
<dbReference type="SUPFAM" id="SSF52540">
    <property type="entry name" value="P-loop containing nucleoside triphosphate hydrolases"/>
    <property type="match status" value="1"/>
</dbReference>
<dbReference type="GO" id="GO:0006044">
    <property type="term" value="P:N-acetylglucosamine metabolic process"/>
    <property type="evidence" value="ECO:0007669"/>
    <property type="project" value="TreeGrafter"/>
</dbReference>
<dbReference type="GO" id="GO:0001517">
    <property type="term" value="F:N-acetylglucosamine 6-O-sulfotransferase activity"/>
    <property type="evidence" value="ECO:0007669"/>
    <property type="project" value="TreeGrafter"/>
</dbReference>
<dbReference type="GO" id="GO:0006790">
    <property type="term" value="P:sulfur compound metabolic process"/>
    <property type="evidence" value="ECO:0007669"/>
    <property type="project" value="TreeGrafter"/>
</dbReference>
<dbReference type="InterPro" id="IPR000863">
    <property type="entry name" value="Sulfotransferase_dom"/>
</dbReference>
<dbReference type="PANTHER" id="PTHR10704:SF44">
    <property type="entry name" value="LD35051P-RELATED"/>
    <property type="match status" value="1"/>
</dbReference>
<dbReference type="EMBL" id="WJJP01000415">
    <property type="protein sequence ID" value="MBD3325454.1"/>
    <property type="molecule type" value="Genomic_DNA"/>
</dbReference>
<accession>A0A9D5Q640</accession>
<evidence type="ECO:0000259" key="1">
    <source>
        <dbReference type="Pfam" id="PF00685"/>
    </source>
</evidence>
<organism evidence="2 3">
    <name type="scientific">candidate division KSB3 bacterium</name>
    <dbReference type="NCBI Taxonomy" id="2044937"/>
    <lineage>
        <taxon>Bacteria</taxon>
        <taxon>candidate division KSB3</taxon>
    </lineage>
</organism>
<dbReference type="Proteomes" id="UP000649604">
    <property type="component" value="Unassembled WGS sequence"/>
</dbReference>
<dbReference type="AlphaFoldDB" id="A0A9D5Q640"/>
<comment type="caution">
    <text evidence="2">The sequence shown here is derived from an EMBL/GenBank/DDBJ whole genome shotgun (WGS) entry which is preliminary data.</text>
</comment>